<dbReference type="PANTHER" id="PTHR13138">
    <property type="entry name" value="PROTEIN LIN1"/>
    <property type="match status" value="1"/>
</dbReference>
<dbReference type="OrthoDB" id="331341at2759"/>
<dbReference type="GO" id="GO:0005682">
    <property type="term" value="C:U5 snRNP"/>
    <property type="evidence" value="ECO:0007669"/>
    <property type="project" value="InterPro"/>
</dbReference>
<feature type="region of interest" description="Disordered" evidence="1">
    <location>
        <begin position="248"/>
        <end position="295"/>
    </location>
</feature>
<feature type="region of interest" description="Disordered" evidence="1">
    <location>
        <begin position="322"/>
        <end position="353"/>
    </location>
</feature>
<keyword evidence="3" id="KW-1185">Reference proteome</keyword>
<evidence type="ECO:0000313" key="2">
    <source>
        <dbReference type="EMBL" id="KAJ5239408.1"/>
    </source>
</evidence>
<accession>A0A9W9TST5</accession>
<proteinExistence type="predicted"/>
<feature type="compositionally biased region" description="Acidic residues" evidence="1">
    <location>
        <begin position="113"/>
        <end position="143"/>
    </location>
</feature>
<feature type="region of interest" description="Disordered" evidence="1">
    <location>
        <begin position="1"/>
        <end position="217"/>
    </location>
</feature>
<feature type="compositionally biased region" description="Basic and acidic residues" evidence="1">
    <location>
        <begin position="248"/>
        <end position="291"/>
    </location>
</feature>
<evidence type="ECO:0000256" key="1">
    <source>
        <dbReference type="SAM" id="MobiDB-lite"/>
    </source>
</evidence>
<name>A0A9W9TST5_9EURO</name>
<comment type="caution">
    <text evidence="2">The sequence shown here is derived from an EMBL/GenBank/DDBJ whole genome shotgun (WGS) entry which is preliminary data.</text>
</comment>
<dbReference type="Proteomes" id="UP001150941">
    <property type="component" value="Unassembled WGS sequence"/>
</dbReference>
<feature type="compositionally biased region" description="Basic residues" evidence="1">
    <location>
        <begin position="322"/>
        <end position="335"/>
    </location>
</feature>
<dbReference type="EMBL" id="JAPQKS010000003">
    <property type="protein sequence ID" value="KAJ5239408.1"/>
    <property type="molecule type" value="Genomic_DNA"/>
</dbReference>
<feature type="compositionally biased region" description="Basic and acidic residues" evidence="1">
    <location>
        <begin position="89"/>
        <end position="112"/>
    </location>
</feature>
<feature type="compositionally biased region" description="Basic and acidic residues" evidence="1">
    <location>
        <begin position="174"/>
        <end position="183"/>
    </location>
</feature>
<dbReference type="PANTHER" id="PTHR13138:SF3">
    <property type="entry name" value="CD2 ANTIGEN CYTOPLASMIC TAIL-BINDING PROTEIN 2"/>
    <property type="match status" value="1"/>
</dbReference>
<dbReference type="InterPro" id="IPR039905">
    <property type="entry name" value="CD2BP2/Lin1"/>
</dbReference>
<gene>
    <name evidence="2" type="ORF">N7468_004027</name>
</gene>
<organism evidence="2 3">
    <name type="scientific">Penicillium chermesinum</name>
    <dbReference type="NCBI Taxonomy" id="63820"/>
    <lineage>
        <taxon>Eukaryota</taxon>
        <taxon>Fungi</taxon>
        <taxon>Dikarya</taxon>
        <taxon>Ascomycota</taxon>
        <taxon>Pezizomycotina</taxon>
        <taxon>Eurotiomycetes</taxon>
        <taxon>Eurotiomycetidae</taxon>
        <taxon>Eurotiales</taxon>
        <taxon>Aspergillaceae</taxon>
        <taxon>Penicillium</taxon>
    </lineage>
</organism>
<feature type="compositionally biased region" description="Acidic residues" evidence="1">
    <location>
        <begin position="46"/>
        <end position="57"/>
    </location>
</feature>
<reference evidence="2" key="2">
    <citation type="journal article" date="2023" name="IMA Fungus">
        <title>Comparative genomic study of the Penicillium genus elucidates a diverse pangenome and 15 lateral gene transfer events.</title>
        <authorList>
            <person name="Petersen C."/>
            <person name="Sorensen T."/>
            <person name="Nielsen M.R."/>
            <person name="Sondergaard T.E."/>
            <person name="Sorensen J.L."/>
            <person name="Fitzpatrick D.A."/>
            <person name="Frisvad J.C."/>
            <person name="Nielsen K.L."/>
        </authorList>
    </citation>
    <scope>NUCLEOTIDE SEQUENCE</scope>
    <source>
        <strain evidence="2">IBT 19713</strain>
    </source>
</reference>
<dbReference type="RefSeq" id="XP_058332327.1">
    <property type="nucleotide sequence ID" value="XM_058473324.1"/>
</dbReference>
<dbReference type="AlphaFoldDB" id="A0A9W9TST5"/>
<evidence type="ECO:0000313" key="3">
    <source>
        <dbReference type="Proteomes" id="UP001150941"/>
    </source>
</evidence>
<sequence>MASSTPRAKRTGGDYGLTHYEQDDGGPSDNKKPRFDLRNPSALAADDLEEDEMLDADEIGRRGQKVRRSAINLDGYDSDSDNEGFSARAHQEAKDKKAQEKDDTMLGNLDKDFSDDDDMAAELDKDFGDEDEMDKDFGDEGDNDGPNKNKKSVRFLQDSEIEGQVASSKGGKTLRADFSKGADDWDPDADDSEEEDVAEEERARIDQDMDAELGAGAKKKNAPLIDAFNMKAEQEEGRFDEAGNYIRKAADPDAQHDSWLEGVSKKDIRKAKEAAEKREAEEREKELREDQVSTSDALKTIISYLERGETILDALARLGKGLPRKPKWQNKKKTKQSNAPEDTEMSEENPVHVSKRKAIEALTGAADILMGQDQPTIYDTERELLTRQYRRDTGEDWVDPPRNY</sequence>
<dbReference type="GeneID" id="83200627"/>
<feature type="compositionally biased region" description="Acidic residues" evidence="1">
    <location>
        <begin position="184"/>
        <end position="199"/>
    </location>
</feature>
<evidence type="ECO:0008006" key="4">
    <source>
        <dbReference type="Google" id="ProtNLM"/>
    </source>
</evidence>
<reference evidence="2" key="1">
    <citation type="submission" date="2022-11" db="EMBL/GenBank/DDBJ databases">
        <authorList>
            <person name="Petersen C."/>
        </authorList>
    </citation>
    <scope>NUCLEOTIDE SEQUENCE</scope>
    <source>
        <strain evidence="2">IBT 19713</strain>
    </source>
</reference>
<protein>
    <recommendedName>
        <fullName evidence="4">Lin1 family protein</fullName>
    </recommendedName>
</protein>